<evidence type="ECO:0000256" key="1">
    <source>
        <dbReference type="SAM" id="Coils"/>
    </source>
</evidence>
<accession>A0ABD7AZW9</accession>
<protein>
    <recommendedName>
        <fullName evidence="3">Potassium channel domain-containing protein</fullName>
    </recommendedName>
</protein>
<evidence type="ECO:0000256" key="2">
    <source>
        <dbReference type="SAM" id="Phobius"/>
    </source>
</evidence>
<keyword evidence="1" id="KW-0175">Coiled coil</keyword>
<dbReference type="Pfam" id="PF07885">
    <property type="entry name" value="Ion_trans_2"/>
    <property type="match status" value="1"/>
</dbReference>
<dbReference type="RefSeq" id="WP_181625488.1">
    <property type="nucleotide sequence ID" value="NZ_CP056597.1"/>
</dbReference>
<name>A0ABD7AZW9_CITFR</name>
<keyword evidence="2" id="KW-1133">Transmembrane helix</keyword>
<evidence type="ECO:0000313" key="4">
    <source>
        <dbReference type="EMBL" id="QLY37570.1"/>
    </source>
</evidence>
<reference evidence="5" key="1">
    <citation type="submission" date="2020-06" db="EMBL/GenBank/DDBJ databases">
        <title>REHAB project genomes.</title>
        <authorList>
            <person name="Shaw L.P."/>
        </authorList>
    </citation>
    <scope>NUCLEOTIDE SEQUENCE [LARGE SCALE GENOMIC DNA]</scope>
    <source>
        <strain evidence="5">RHBSTW-00334</strain>
    </source>
</reference>
<dbReference type="InterPro" id="IPR013099">
    <property type="entry name" value="K_chnl_dom"/>
</dbReference>
<feature type="transmembrane region" description="Helical" evidence="2">
    <location>
        <begin position="9"/>
        <end position="29"/>
    </location>
</feature>
<feature type="domain" description="Potassium channel" evidence="3">
    <location>
        <begin position="239"/>
        <end position="290"/>
    </location>
</feature>
<proteinExistence type="predicted"/>
<keyword evidence="2" id="KW-0812">Transmembrane</keyword>
<evidence type="ECO:0000313" key="5">
    <source>
        <dbReference type="Proteomes" id="UP000512043"/>
    </source>
</evidence>
<dbReference type="AlphaFoldDB" id="A0ABD7AZW9"/>
<dbReference type="Gene3D" id="1.10.287.70">
    <property type="match status" value="1"/>
</dbReference>
<sequence>MKFIQKHPAIAYTVIIIVFALIYNAAWIVSPDSFVKNNALNSTPVYDAISLAYANNEVKKEATASVSREVFSEQILTLTNQFNKINIENLELEQTLSQQQKKLKEISEKQSIARGKNTEKYKEDRLKDLHETLVIKNNERATISSLKNKTNESQINIMLADKDVEIAKINLEIAYKENDANVYILSNFGNFNDPAISKEFDTTTKEIERTREKIINNETKIMEIRNKSQSMLDKLKKDELNFFDFLFYSIGISTTTTFGDLLANSRCIRFLVCVQLLLSIIVLANVTQRFLSKK</sequence>
<gene>
    <name evidence="4" type="ORF">HV164_14055</name>
</gene>
<feature type="coiled-coil region" evidence="1">
    <location>
        <begin position="82"/>
        <end position="109"/>
    </location>
</feature>
<evidence type="ECO:0000259" key="3">
    <source>
        <dbReference type="Pfam" id="PF07885"/>
    </source>
</evidence>
<feature type="transmembrane region" description="Helical" evidence="2">
    <location>
        <begin position="268"/>
        <end position="286"/>
    </location>
</feature>
<dbReference type="SUPFAM" id="SSF81324">
    <property type="entry name" value="Voltage-gated potassium channels"/>
    <property type="match status" value="1"/>
</dbReference>
<dbReference type="EMBL" id="CP056597">
    <property type="protein sequence ID" value="QLY37570.1"/>
    <property type="molecule type" value="Genomic_DNA"/>
</dbReference>
<organism evidence="4 5">
    <name type="scientific">Citrobacter freundii</name>
    <dbReference type="NCBI Taxonomy" id="546"/>
    <lineage>
        <taxon>Bacteria</taxon>
        <taxon>Pseudomonadati</taxon>
        <taxon>Pseudomonadota</taxon>
        <taxon>Gammaproteobacteria</taxon>
        <taxon>Enterobacterales</taxon>
        <taxon>Enterobacteriaceae</taxon>
        <taxon>Citrobacter</taxon>
        <taxon>Citrobacter freundii complex</taxon>
    </lineage>
</organism>
<keyword evidence="2" id="KW-0472">Membrane</keyword>
<dbReference type="Proteomes" id="UP000512043">
    <property type="component" value="Chromosome"/>
</dbReference>